<protein>
    <submittedName>
        <fullName evidence="2">Vanadium-dependent haloperoxidase</fullName>
    </submittedName>
</protein>
<gene>
    <name evidence="2" type="ORF">GCM10009843_38850</name>
</gene>
<dbReference type="SUPFAM" id="SSF48317">
    <property type="entry name" value="Acid phosphatase/Vanadium-dependent haloperoxidase"/>
    <property type="match status" value="1"/>
</dbReference>
<dbReference type="RefSeq" id="WP_344305516.1">
    <property type="nucleotide sequence ID" value="NZ_BAAAQQ010000014.1"/>
</dbReference>
<proteinExistence type="predicted"/>
<dbReference type="InterPro" id="IPR052559">
    <property type="entry name" value="V-haloperoxidase"/>
</dbReference>
<dbReference type="Gene3D" id="1.10.606.20">
    <property type="match status" value="1"/>
</dbReference>
<sequence length="415" mass="44473">MPARTHARALAATALLAAPLPVVALTSSPADAGDGPLASSVALDWQRTALKVMSVDTTPAPGPPVMAMYLSFTSLAVHDAAREAQRYGTHAAAAAVATAAHDVLWAYFPGGAARSRIDAQLSDSLAEVPDGKKEDAGVEIGAAAADRMIASRVGDGRFDSSVVYSKTPAAGIWQPPATGMALAWFAFLRPVVDVPTVQLDGPDPLGSPEYTTDYNEVKRIGSATALPADRSPEQTTISRFMNGTPSVSVVVMYREALIRHLQAEPMGLIPTTRLFARLDAATVEAFRQTWRLKYDIGFWRPFQAIAGAATDGNDDTEPQDNWTPLIPNPAYSDYTSGHAAVTAPFAEILRHTLGEDTELELRLAGFDDRTYADLSALEHDAFMARIWGGLHFRDAMDDGYLLGHTVAHEVMSEIK</sequence>
<evidence type="ECO:0000256" key="1">
    <source>
        <dbReference type="SAM" id="SignalP"/>
    </source>
</evidence>
<dbReference type="PANTHER" id="PTHR34599">
    <property type="entry name" value="PEROXIDASE-RELATED"/>
    <property type="match status" value="1"/>
</dbReference>
<feature type="chain" id="PRO_5045556985" evidence="1">
    <location>
        <begin position="25"/>
        <end position="415"/>
    </location>
</feature>
<feature type="signal peptide" evidence="1">
    <location>
        <begin position="1"/>
        <end position="24"/>
    </location>
</feature>
<organism evidence="2 3">
    <name type="scientific">Nocardioides bigeumensis</name>
    <dbReference type="NCBI Taxonomy" id="433657"/>
    <lineage>
        <taxon>Bacteria</taxon>
        <taxon>Bacillati</taxon>
        <taxon>Actinomycetota</taxon>
        <taxon>Actinomycetes</taxon>
        <taxon>Propionibacteriales</taxon>
        <taxon>Nocardioidaceae</taxon>
        <taxon>Nocardioides</taxon>
    </lineage>
</organism>
<keyword evidence="1" id="KW-0732">Signal</keyword>
<dbReference type="CDD" id="cd03398">
    <property type="entry name" value="PAP2_haloperoxidase"/>
    <property type="match status" value="1"/>
</dbReference>
<name>A0ABP5KJR0_9ACTN</name>
<comment type="caution">
    <text evidence="2">The sequence shown here is derived from an EMBL/GenBank/DDBJ whole genome shotgun (WGS) entry which is preliminary data.</text>
</comment>
<dbReference type="EMBL" id="BAAAQQ010000014">
    <property type="protein sequence ID" value="GAA2133445.1"/>
    <property type="molecule type" value="Genomic_DNA"/>
</dbReference>
<accession>A0ABP5KJR0</accession>
<evidence type="ECO:0000313" key="2">
    <source>
        <dbReference type="EMBL" id="GAA2133445.1"/>
    </source>
</evidence>
<keyword evidence="3" id="KW-1185">Reference proteome</keyword>
<dbReference type="InterPro" id="IPR036938">
    <property type="entry name" value="PAP2/HPO_sf"/>
</dbReference>
<dbReference type="PANTHER" id="PTHR34599:SF1">
    <property type="entry name" value="PHOSPHATIDIC ACID PHOSPHATASE TYPE 2_HALOPEROXIDASE DOMAIN-CONTAINING PROTEIN"/>
    <property type="match status" value="1"/>
</dbReference>
<dbReference type="Proteomes" id="UP001500575">
    <property type="component" value="Unassembled WGS sequence"/>
</dbReference>
<reference evidence="3" key="1">
    <citation type="journal article" date="2019" name="Int. J. Syst. Evol. Microbiol.">
        <title>The Global Catalogue of Microorganisms (GCM) 10K type strain sequencing project: providing services to taxonomists for standard genome sequencing and annotation.</title>
        <authorList>
            <consortium name="The Broad Institute Genomics Platform"/>
            <consortium name="The Broad Institute Genome Sequencing Center for Infectious Disease"/>
            <person name="Wu L."/>
            <person name="Ma J."/>
        </authorList>
    </citation>
    <scope>NUCLEOTIDE SEQUENCE [LARGE SCALE GENOMIC DNA]</scope>
    <source>
        <strain evidence="3">JCM 16021</strain>
    </source>
</reference>
<evidence type="ECO:0000313" key="3">
    <source>
        <dbReference type="Proteomes" id="UP001500575"/>
    </source>
</evidence>